<evidence type="ECO:0000256" key="2">
    <source>
        <dbReference type="ARBA" id="ARBA00020000"/>
    </source>
</evidence>
<evidence type="ECO:0000256" key="3">
    <source>
        <dbReference type="SAM" id="MobiDB-lite"/>
    </source>
</evidence>
<gene>
    <name evidence="5" type="ORF">g.17025</name>
</gene>
<dbReference type="EMBL" id="GECZ01017433">
    <property type="protein sequence ID" value="JAS52336.1"/>
    <property type="molecule type" value="Transcribed_RNA"/>
</dbReference>
<feature type="compositionally biased region" description="Basic and acidic residues" evidence="3">
    <location>
        <begin position="145"/>
        <end position="154"/>
    </location>
</feature>
<reference evidence="5" key="1">
    <citation type="submission" date="2015-11" db="EMBL/GenBank/DDBJ databases">
        <title>De novo transcriptome assembly of four potential Pierce s Disease insect vectors from Arizona vineyards.</title>
        <authorList>
            <person name="Tassone E.E."/>
        </authorList>
    </citation>
    <scope>NUCLEOTIDE SEQUENCE</scope>
</reference>
<sequence length="387" mass="44258">MAANREKRSNAGNKLAKLLNEEEEDDFYKTTYGGFEEVENDDDYQSEEEAEDEVDSDFSIEENDEVKSDDDEEATKKRQKKGLYTKAYKEPKIVVKKLDSTSKPDKEPPRKKRKVAQDGDLFLTDLTERKSTRHSTAVKSAETAQRVRERALERRKNRRSAGEPAYKPTQEELLEEAKLTEQENLRSLEKYQKLELERKKCRTVKKVYTGPTIRYHSISMPLLGDDGQTVEGRYERTFITFSDGDTMASAFPPSDPPKPPSRNFCPITRVPARYLDPVTNLPYCNIATFRVLREAYYQQLEARGDRGSAEIAAWLAHRQTSKTSQTIKMDPSMIQITKFKEEPDKNVPSESTASMPMLTSLPTIPLARIPMPEEVIPITSPTKPVKM</sequence>
<evidence type="ECO:0000259" key="4">
    <source>
        <dbReference type="SMART" id="SM00993"/>
    </source>
</evidence>
<feature type="domain" description="Vps72/YL1 C-terminal" evidence="4">
    <location>
        <begin position="263"/>
        <end position="292"/>
    </location>
</feature>
<accession>A0A1B6FQ57</accession>
<dbReference type="Pfam" id="PF08265">
    <property type="entry name" value="YL1_C"/>
    <property type="match status" value="1"/>
</dbReference>
<feature type="compositionally biased region" description="Acidic residues" evidence="3">
    <location>
        <begin position="36"/>
        <end position="73"/>
    </location>
</feature>
<protein>
    <recommendedName>
        <fullName evidence="2">Vacuolar protein sorting-associated protein 72 homolog</fullName>
    </recommendedName>
</protein>
<dbReference type="PANTHER" id="PTHR13275">
    <property type="entry name" value="YL-1 PROTEIN TRANSCRIPTION FACTOR-LIKE 1"/>
    <property type="match status" value="1"/>
</dbReference>
<dbReference type="InterPro" id="IPR013272">
    <property type="entry name" value="Vps72/YL1_C"/>
</dbReference>
<feature type="region of interest" description="Disordered" evidence="3">
    <location>
        <begin position="1"/>
        <end position="166"/>
    </location>
</feature>
<dbReference type="InterPro" id="IPR046757">
    <property type="entry name" value="YL1_N"/>
</dbReference>
<dbReference type="Pfam" id="PF05764">
    <property type="entry name" value="YL1"/>
    <property type="match status" value="1"/>
</dbReference>
<dbReference type="PANTHER" id="PTHR13275:SF4">
    <property type="entry name" value="VACUOLAR PROTEIN SORTING-ASSOCIATED PROTEIN 72 HOMOLOG"/>
    <property type="match status" value="1"/>
</dbReference>
<dbReference type="AlphaFoldDB" id="A0A1B6FQ57"/>
<evidence type="ECO:0000256" key="1">
    <source>
        <dbReference type="ARBA" id="ARBA00006832"/>
    </source>
</evidence>
<comment type="similarity">
    <text evidence="1">Belongs to the VPS72/YL1 family.</text>
</comment>
<dbReference type="GO" id="GO:0005634">
    <property type="term" value="C:nucleus"/>
    <property type="evidence" value="ECO:0007669"/>
    <property type="project" value="TreeGrafter"/>
</dbReference>
<dbReference type="SMART" id="SM00993">
    <property type="entry name" value="YL1_C"/>
    <property type="match status" value="1"/>
</dbReference>
<name>A0A1B6FQ57_9HEMI</name>
<evidence type="ECO:0000313" key="5">
    <source>
        <dbReference type="EMBL" id="JAS52336.1"/>
    </source>
</evidence>
<organism evidence="5">
    <name type="scientific">Cuerna arida</name>
    <dbReference type="NCBI Taxonomy" id="1464854"/>
    <lineage>
        <taxon>Eukaryota</taxon>
        <taxon>Metazoa</taxon>
        <taxon>Ecdysozoa</taxon>
        <taxon>Arthropoda</taxon>
        <taxon>Hexapoda</taxon>
        <taxon>Insecta</taxon>
        <taxon>Pterygota</taxon>
        <taxon>Neoptera</taxon>
        <taxon>Paraneoptera</taxon>
        <taxon>Hemiptera</taxon>
        <taxon>Auchenorrhyncha</taxon>
        <taxon>Membracoidea</taxon>
        <taxon>Cicadellidae</taxon>
        <taxon>Cicadellinae</taxon>
        <taxon>Proconiini</taxon>
        <taxon>Cuerna</taxon>
    </lineage>
</organism>
<proteinExistence type="inferred from homology"/>
<feature type="compositionally biased region" description="Basic and acidic residues" evidence="3">
    <location>
        <begin position="87"/>
        <end position="108"/>
    </location>
</feature>